<dbReference type="CDD" id="cd04301">
    <property type="entry name" value="NAT_SF"/>
    <property type="match status" value="1"/>
</dbReference>
<dbReference type="InterPro" id="IPR016181">
    <property type="entry name" value="Acyl_CoA_acyltransferase"/>
</dbReference>
<organism evidence="2 3">
    <name type="scientific">Jatrophihabitans lederbergiae</name>
    <dbReference type="NCBI Taxonomy" id="3075547"/>
    <lineage>
        <taxon>Bacteria</taxon>
        <taxon>Bacillati</taxon>
        <taxon>Actinomycetota</taxon>
        <taxon>Actinomycetes</taxon>
        <taxon>Jatrophihabitantales</taxon>
        <taxon>Jatrophihabitantaceae</taxon>
        <taxon>Jatrophihabitans</taxon>
    </lineage>
</organism>
<dbReference type="Proteomes" id="UP001183176">
    <property type="component" value="Unassembled WGS sequence"/>
</dbReference>
<dbReference type="InterPro" id="IPR000182">
    <property type="entry name" value="GNAT_dom"/>
</dbReference>
<keyword evidence="3" id="KW-1185">Reference proteome</keyword>
<accession>A0ABU2JDF7</accession>
<dbReference type="InterPro" id="IPR053144">
    <property type="entry name" value="Acetyltransferase_Butenolide"/>
</dbReference>
<dbReference type="PANTHER" id="PTHR43233">
    <property type="entry name" value="FAMILY N-ACETYLTRANSFERASE, PUTATIVE (AFU_ORTHOLOGUE AFUA_6G03350)-RELATED"/>
    <property type="match status" value="1"/>
</dbReference>
<dbReference type="SUPFAM" id="SSF55729">
    <property type="entry name" value="Acyl-CoA N-acyltransferases (Nat)"/>
    <property type="match status" value="1"/>
</dbReference>
<reference evidence="3" key="1">
    <citation type="submission" date="2023-07" db="EMBL/GenBank/DDBJ databases">
        <title>30 novel species of actinomycetes from the DSMZ collection.</title>
        <authorList>
            <person name="Nouioui I."/>
        </authorList>
    </citation>
    <scope>NUCLEOTIDE SEQUENCE [LARGE SCALE GENOMIC DNA]</scope>
    <source>
        <strain evidence="3">DSM 44399</strain>
    </source>
</reference>
<evidence type="ECO:0000259" key="1">
    <source>
        <dbReference type="PROSITE" id="PS51186"/>
    </source>
</evidence>
<evidence type="ECO:0000313" key="3">
    <source>
        <dbReference type="Proteomes" id="UP001183176"/>
    </source>
</evidence>
<protein>
    <submittedName>
        <fullName evidence="2">GNAT family N-acetyltransferase</fullName>
    </submittedName>
</protein>
<sequence>MRTINGYEIDDDPGRLDVEAVWAFLSSEAYWSRWRSRADFDRQLASAWRIVGCYDAHGVQVGFARAVSDGVCFGYLADVYIDAGHRGAGLGAALVREMIEDGPGARFRWMLHTQDAHGLYARFGFEAVDAKVMERKTDRG</sequence>
<name>A0ABU2JDF7_9ACTN</name>
<comment type="caution">
    <text evidence="2">The sequence shown here is derived from an EMBL/GenBank/DDBJ whole genome shotgun (WGS) entry which is preliminary data.</text>
</comment>
<dbReference type="Pfam" id="PF00583">
    <property type="entry name" value="Acetyltransf_1"/>
    <property type="match status" value="1"/>
</dbReference>
<dbReference type="Gene3D" id="3.40.630.30">
    <property type="match status" value="1"/>
</dbReference>
<evidence type="ECO:0000313" key="2">
    <source>
        <dbReference type="EMBL" id="MDT0262768.1"/>
    </source>
</evidence>
<dbReference type="RefSeq" id="WP_311423914.1">
    <property type="nucleotide sequence ID" value="NZ_JAVREH010000022.1"/>
</dbReference>
<dbReference type="PROSITE" id="PS51186">
    <property type="entry name" value="GNAT"/>
    <property type="match status" value="1"/>
</dbReference>
<proteinExistence type="predicted"/>
<dbReference type="PANTHER" id="PTHR43233:SF1">
    <property type="entry name" value="FAMILY N-ACETYLTRANSFERASE, PUTATIVE (AFU_ORTHOLOGUE AFUA_6G03350)-RELATED"/>
    <property type="match status" value="1"/>
</dbReference>
<gene>
    <name evidence="2" type="ORF">RM423_15330</name>
</gene>
<dbReference type="EMBL" id="JAVREH010000022">
    <property type="protein sequence ID" value="MDT0262768.1"/>
    <property type="molecule type" value="Genomic_DNA"/>
</dbReference>
<feature type="domain" description="N-acetyltransferase" evidence="1">
    <location>
        <begin position="7"/>
        <end position="140"/>
    </location>
</feature>